<keyword evidence="5" id="KW-1185">Reference proteome</keyword>
<evidence type="ECO:0000313" key="5">
    <source>
        <dbReference type="Proteomes" id="UP000294003"/>
    </source>
</evidence>
<evidence type="ECO:0000259" key="3">
    <source>
        <dbReference type="SMART" id="SM01117"/>
    </source>
</evidence>
<sequence>MTETRGSVRNRKAKAPPTDAGTSVVEEVDTDEAEEIERTRQEQKRTRAPRKRVEDEDSYSPWLDVLRVLSFLVVASCGLSYLVSGGESFTWGLRHPPKYLSAQWWRTQLSGPAYMTLEELAEYDGRNESKPLYLAINGTIYDVSSNRRIYGPGGGYQFFAGTDAARSFVTGCFAEDRTADMRGVEEMFLPLDDPEVDAHWSPEELAALRQREREEALRKVREGLEHWVKFFENSPKYPKVGYLKRDKDWPEKEPRRELCETAAKGRKKRKIPEGN</sequence>
<protein>
    <recommendedName>
        <fullName evidence="3">Cytochrome b5 heme-binding domain-containing protein</fullName>
    </recommendedName>
</protein>
<feature type="region of interest" description="Disordered" evidence="2">
    <location>
        <begin position="1"/>
        <end position="53"/>
    </location>
</feature>
<dbReference type="InterPro" id="IPR050577">
    <property type="entry name" value="MAPR/NEUFC/NENF-like"/>
</dbReference>
<name>A0ABY0H4I2_9PEZI</name>
<dbReference type="PANTHER" id="PTHR10281">
    <property type="entry name" value="MEMBRANE-ASSOCIATED PROGESTERONE RECEPTOR COMPONENT-RELATED"/>
    <property type="match status" value="1"/>
</dbReference>
<feature type="compositionally biased region" description="Basic and acidic residues" evidence="2">
    <location>
        <begin position="249"/>
        <end position="259"/>
    </location>
</feature>
<comment type="similarity">
    <text evidence="1">Belongs to the cytochrome b5 family. MAPR subfamily.</text>
</comment>
<dbReference type="InterPro" id="IPR036400">
    <property type="entry name" value="Cyt_B5-like_heme/steroid_sf"/>
</dbReference>
<evidence type="ECO:0000256" key="1">
    <source>
        <dbReference type="ARBA" id="ARBA00038357"/>
    </source>
</evidence>
<dbReference type="Proteomes" id="UP000294003">
    <property type="component" value="Unassembled WGS sequence"/>
</dbReference>
<feature type="compositionally biased region" description="Basic and acidic residues" evidence="2">
    <location>
        <begin position="36"/>
        <end position="45"/>
    </location>
</feature>
<dbReference type="EMBL" id="QJNS01000250">
    <property type="protein sequence ID" value="RYO81465.1"/>
    <property type="molecule type" value="Genomic_DNA"/>
</dbReference>
<comment type="caution">
    <text evidence="4">The sequence shown here is derived from an EMBL/GenBank/DDBJ whole genome shotgun (WGS) entry which is preliminary data.</text>
</comment>
<proteinExistence type="inferred from homology"/>
<dbReference type="SUPFAM" id="SSF55856">
    <property type="entry name" value="Cytochrome b5-like heme/steroid binding domain"/>
    <property type="match status" value="1"/>
</dbReference>
<dbReference type="PANTHER" id="PTHR10281:SF76">
    <property type="entry name" value="CALCUTTA CUP-RELATED"/>
    <property type="match status" value="1"/>
</dbReference>
<dbReference type="SMART" id="SM01117">
    <property type="entry name" value="Cyt-b5"/>
    <property type="match status" value="1"/>
</dbReference>
<feature type="region of interest" description="Disordered" evidence="2">
    <location>
        <begin position="249"/>
        <end position="275"/>
    </location>
</feature>
<feature type="compositionally biased region" description="Acidic residues" evidence="2">
    <location>
        <begin position="26"/>
        <end position="35"/>
    </location>
</feature>
<organism evidence="4 5">
    <name type="scientific">Monosporascus cannonballus</name>
    <dbReference type="NCBI Taxonomy" id="155416"/>
    <lineage>
        <taxon>Eukaryota</taxon>
        <taxon>Fungi</taxon>
        <taxon>Dikarya</taxon>
        <taxon>Ascomycota</taxon>
        <taxon>Pezizomycotina</taxon>
        <taxon>Sordariomycetes</taxon>
        <taxon>Xylariomycetidae</taxon>
        <taxon>Xylariales</taxon>
        <taxon>Xylariales incertae sedis</taxon>
        <taxon>Monosporascus</taxon>
    </lineage>
</organism>
<gene>
    <name evidence="4" type="ORF">DL762_007094</name>
</gene>
<evidence type="ECO:0000313" key="4">
    <source>
        <dbReference type="EMBL" id="RYO81465.1"/>
    </source>
</evidence>
<feature type="compositionally biased region" description="Basic residues" evidence="2">
    <location>
        <begin position="264"/>
        <end position="275"/>
    </location>
</feature>
<feature type="domain" description="Cytochrome b5 heme-binding" evidence="3">
    <location>
        <begin position="115"/>
        <end position="244"/>
    </location>
</feature>
<evidence type="ECO:0000256" key="2">
    <source>
        <dbReference type="SAM" id="MobiDB-lite"/>
    </source>
</evidence>
<dbReference type="Pfam" id="PF00173">
    <property type="entry name" value="Cyt-b5"/>
    <property type="match status" value="1"/>
</dbReference>
<dbReference type="Gene3D" id="3.10.120.10">
    <property type="entry name" value="Cytochrome b5-like heme/steroid binding domain"/>
    <property type="match status" value="1"/>
</dbReference>
<dbReference type="InterPro" id="IPR001199">
    <property type="entry name" value="Cyt_B5-like_heme/steroid-bd"/>
</dbReference>
<accession>A0ABY0H4I2</accession>
<reference evidence="4 5" key="1">
    <citation type="submission" date="2018-06" db="EMBL/GenBank/DDBJ databases">
        <title>Complete Genomes of Monosporascus.</title>
        <authorList>
            <person name="Robinson A.J."/>
            <person name="Natvig D.O."/>
        </authorList>
    </citation>
    <scope>NUCLEOTIDE SEQUENCE [LARGE SCALE GENOMIC DNA]</scope>
    <source>
        <strain evidence="4 5">CBS 609.92</strain>
    </source>
</reference>